<proteinExistence type="predicted"/>
<dbReference type="AlphaFoldDB" id="A0ABC8R7R9"/>
<name>A0ABC8R7R9_9AQUA</name>
<dbReference type="Proteomes" id="UP001642360">
    <property type="component" value="Unassembled WGS sequence"/>
</dbReference>
<organism evidence="2 3">
    <name type="scientific">Ilex paraguariensis</name>
    <name type="common">yerba mate</name>
    <dbReference type="NCBI Taxonomy" id="185542"/>
    <lineage>
        <taxon>Eukaryota</taxon>
        <taxon>Viridiplantae</taxon>
        <taxon>Streptophyta</taxon>
        <taxon>Embryophyta</taxon>
        <taxon>Tracheophyta</taxon>
        <taxon>Spermatophyta</taxon>
        <taxon>Magnoliopsida</taxon>
        <taxon>eudicotyledons</taxon>
        <taxon>Gunneridae</taxon>
        <taxon>Pentapetalae</taxon>
        <taxon>asterids</taxon>
        <taxon>campanulids</taxon>
        <taxon>Aquifoliales</taxon>
        <taxon>Aquifoliaceae</taxon>
        <taxon>Ilex</taxon>
    </lineage>
</organism>
<accession>A0ABC8R7R9</accession>
<dbReference type="EMBL" id="CAUOFW020001092">
    <property type="protein sequence ID" value="CAK9141046.1"/>
    <property type="molecule type" value="Genomic_DNA"/>
</dbReference>
<feature type="non-terminal residue" evidence="2">
    <location>
        <position position="1"/>
    </location>
</feature>
<reference evidence="2 3" key="1">
    <citation type="submission" date="2024-02" db="EMBL/GenBank/DDBJ databases">
        <authorList>
            <person name="Vignale AGUSTIN F."/>
            <person name="Sosa J E."/>
            <person name="Modenutti C."/>
        </authorList>
    </citation>
    <scope>NUCLEOTIDE SEQUENCE [LARGE SCALE GENOMIC DNA]</scope>
</reference>
<feature type="region of interest" description="Disordered" evidence="1">
    <location>
        <begin position="1"/>
        <end position="74"/>
    </location>
</feature>
<feature type="compositionally biased region" description="Polar residues" evidence="1">
    <location>
        <begin position="1"/>
        <end position="10"/>
    </location>
</feature>
<keyword evidence="3" id="KW-1185">Reference proteome</keyword>
<protein>
    <submittedName>
        <fullName evidence="2">Uncharacterized protein</fullName>
    </submittedName>
</protein>
<evidence type="ECO:0000256" key="1">
    <source>
        <dbReference type="SAM" id="MobiDB-lite"/>
    </source>
</evidence>
<evidence type="ECO:0000313" key="2">
    <source>
        <dbReference type="EMBL" id="CAK9141046.1"/>
    </source>
</evidence>
<gene>
    <name evidence="2" type="ORF">ILEXP_LOCUS8567</name>
</gene>
<evidence type="ECO:0000313" key="3">
    <source>
        <dbReference type="Proteomes" id="UP001642360"/>
    </source>
</evidence>
<feature type="compositionally biased region" description="Low complexity" evidence="1">
    <location>
        <begin position="19"/>
        <end position="29"/>
    </location>
</feature>
<comment type="caution">
    <text evidence="2">The sequence shown here is derived from an EMBL/GenBank/DDBJ whole genome shotgun (WGS) entry which is preliminary data.</text>
</comment>
<sequence length="74" mass="7558">PSLSGETNQQHHLKALFESAAPTRPAAPASAPPSKTPTSTSTIGHPQIQAPPPSKPQPSTTHNLKGPTPAPPTI</sequence>